<evidence type="ECO:0000313" key="1">
    <source>
        <dbReference type="EMBL" id="KUK77366.1"/>
    </source>
</evidence>
<reference evidence="2" key="1">
    <citation type="journal article" date="2015" name="MBio">
        <title>Genome-Resolved Metagenomic Analysis Reveals Roles for Candidate Phyla and Other Microbial Community Members in Biogeochemical Transformations in Oil Reservoirs.</title>
        <authorList>
            <person name="Hu P."/>
            <person name="Tom L."/>
            <person name="Singh A."/>
            <person name="Thomas B.C."/>
            <person name="Baker B.J."/>
            <person name="Piceno Y.M."/>
            <person name="Andersen G.L."/>
            <person name="Banfield J.F."/>
        </authorList>
    </citation>
    <scope>NUCLEOTIDE SEQUENCE [LARGE SCALE GENOMIC DNA]</scope>
</reference>
<dbReference type="EMBL" id="LGGO01000039">
    <property type="protein sequence ID" value="KUK77366.1"/>
    <property type="molecule type" value="Genomic_DNA"/>
</dbReference>
<sequence>NYIYHRRLVYPNGNIAGMMIRFQNLDVTGYSIMMEEYQ</sequence>
<gene>
    <name evidence="1" type="ORF">XD93_0367</name>
</gene>
<accession>A0A124FX98</accession>
<proteinExistence type="predicted"/>
<comment type="caution">
    <text evidence="1">The sequence shown here is derived from an EMBL/GenBank/DDBJ whole genome shotgun (WGS) entry which is preliminary data.</text>
</comment>
<protein>
    <submittedName>
        <fullName evidence="1">Uncharacterized protein</fullName>
    </submittedName>
</protein>
<dbReference type="Proteomes" id="UP000053904">
    <property type="component" value="Unassembled WGS sequence"/>
</dbReference>
<dbReference type="AlphaFoldDB" id="A0A124FX98"/>
<name>A0A124FX98_9BACT</name>
<evidence type="ECO:0000313" key="2">
    <source>
        <dbReference type="Proteomes" id="UP000053904"/>
    </source>
</evidence>
<organism evidence="1 2">
    <name type="scientific">candidate division WS6 bacterium 34_10</name>
    <dbReference type="NCBI Taxonomy" id="1641389"/>
    <lineage>
        <taxon>Bacteria</taxon>
        <taxon>Candidatus Dojkabacteria</taxon>
    </lineage>
</organism>
<feature type="non-terminal residue" evidence="1">
    <location>
        <position position="1"/>
    </location>
</feature>